<dbReference type="GO" id="GO:0006808">
    <property type="term" value="P:regulation of nitrogen utilization"/>
    <property type="evidence" value="ECO:0007669"/>
    <property type="project" value="InterPro"/>
</dbReference>
<dbReference type="InterPro" id="IPR011006">
    <property type="entry name" value="CheY-like_superfamily"/>
</dbReference>
<comment type="caution">
    <text evidence="20">The sequence shown here is derived from an EMBL/GenBank/DDBJ whole genome shotgun (WGS) entry which is preliminary data.</text>
</comment>
<dbReference type="Pfam" id="PF02954">
    <property type="entry name" value="HTH_8"/>
    <property type="match status" value="1"/>
</dbReference>
<evidence type="ECO:0000256" key="6">
    <source>
        <dbReference type="ARBA" id="ARBA00022741"/>
    </source>
</evidence>
<evidence type="ECO:0000313" key="21">
    <source>
        <dbReference type="Proteomes" id="UP001174909"/>
    </source>
</evidence>
<dbReference type="InterPro" id="IPR027417">
    <property type="entry name" value="P-loop_NTPase"/>
</dbReference>
<dbReference type="Pfam" id="PF25601">
    <property type="entry name" value="AAA_lid_14"/>
    <property type="match status" value="1"/>
</dbReference>
<dbReference type="InterPro" id="IPR058031">
    <property type="entry name" value="AAA_lid_NorR"/>
</dbReference>
<dbReference type="Gene3D" id="1.10.10.60">
    <property type="entry name" value="Homeodomain-like"/>
    <property type="match status" value="1"/>
</dbReference>
<feature type="domain" description="Histidine kinase" evidence="18">
    <location>
        <begin position="14"/>
        <end position="217"/>
    </location>
</feature>
<evidence type="ECO:0000256" key="2">
    <source>
        <dbReference type="ARBA" id="ARBA00019059"/>
    </source>
</evidence>
<dbReference type="PROSITE" id="PS00675">
    <property type="entry name" value="SIGMA54_INTERACT_1"/>
    <property type="match status" value="1"/>
</dbReference>
<dbReference type="InterPro" id="IPR003593">
    <property type="entry name" value="AAA+_ATPase"/>
</dbReference>
<feature type="modified residue" description="4-aspartylphosphate" evidence="16">
    <location>
        <position position="285"/>
    </location>
</feature>
<dbReference type="CDD" id="cd00009">
    <property type="entry name" value="AAA"/>
    <property type="match status" value="1"/>
</dbReference>
<dbReference type="SMART" id="SM00448">
    <property type="entry name" value="REC"/>
    <property type="match status" value="1"/>
</dbReference>
<evidence type="ECO:0000256" key="15">
    <source>
        <dbReference type="ARBA" id="ARBA00031910"/>
    </source>
</evidence>
<dbReference type="PANTHER" id="PTHR32071:SF95">
    <property type="entry name" value="DNA-BINDING TRANSCRIPTIONAL REGULATOR NTRC"/>
    <property type="match status" value="1"/>
</dbReference>
<dbReference type="PROSITE" id="PS50109">
    <property type="entry name" value="HIS_KIN"/>
    <property type="match status" value="1"/>
</dbReference>
<feature type="domain" description="Response regulatory" evidence="19">
    <location>
        <begin position="236"/>
        <end position="350"/>
    </location>
</feature>
<evidence type="ECO:0000256" key="16">
    <source>
        <dbReference type="PROSITE-ProRule" id="PRU00169"/>
    </source>
</evidence>
<evidence type="ECO:0000256" key="9">
    <source>
        <dbReference type="ARBA" id="ARBA00023015"/>
    </source>
</evidence>
<dbReference type="SUPFAM" id="SSF52172">
    <property type="entry name" value="CheY-like"/>
    <property type="match status" value="1"/>
</dbReference>
<keyword evidence="21" id="KW-1185">Reference proteome</keyword>
<dbReference type="InterPro" id="IPR025662">
    <property type="entry name" value="Sigma_54_int_dom_ATP-bd_1"/>
</dbReference>
<evidence type="ECO:0000256" key="7">
    <source>
        <dbReference type="ARBA" id="ARBA00022840"/>
    </source>
</evidence>
<dbReference type="SUPFAM" id="SSF52540">
    <property type="entry name" value="P-loop containing nucleoside triphosphate hydrolases"/>
    <property type="match status" value="1"/>
</dbReference>
<dbReference type="Gene3D" id="1.10.8.60">
    <property type="match status" value="1"/>
</dbReference>
<evidence type="ECO:0000256" key="13">
    <source>
        <dbReference type="ARBA" id="ARBA00023231"/>
    </source>
</evidence>
<dbReference type="PRINTS" id="PR01590">
    <property type="entry name" value="HTHFIS"/>
</dbReference>
<keyword evidence="6" id="KW-0547">Nucleotide-binding</keyword>
<dbReference type="SMART" id="SM00387">
    <property type="entry name" value="HATPase_c"/>
    <property type="match status" value="1"/>
</dbReference>
<protein>
    <recommendedName>
        <fullName evidence="2">DNA-binding transcriptional regulator NtrC</fullName>
    </recommendedName>
    <alternativeName>
        <fullName evidence="14">Nitrogen regulation protein NR(I)</fullName>
    </alternativeName>
    <alternativeName>
        <fullName evidence="15">Nitrogen regulator I</fullName>
    </alternativeName>
</protein>
<evidence type="ECO:0000256" key="1">
    <source>
        <dbReference type="ARBA" id="ARBA00004496"/>
    </source>
</evidence>
<evidence type="ECO:0000256" key="12">
    <source>
        <dbReference type="ARBA" id="ARBA00023163"/>
    </source>
</evidence>
<name>A0AA35SYU5_GEOBA</name>
<evidence type="ECO:0000256" key="5">
    <source>
        <dbReference type="ARBA" id="ARBA00022553"/>
    </source>
</evidence>
<dbReference type="SMART" id="SM00388">
    <property type="entry name" value="HisKA"/>
    <property type="match status" value="1"/>
</dbReference>
<dbReference type="GO" id="GO:0000156">
    <property type="term" value="F:phosphorelay response regulator activity"/>
    <property type="evidence" value="ECO:0007669"/>
    <property type="project" value="InterPro"/>
</dbReference>
<evidence type="ECO:0000256" key="8">
    <source>
        <dbReference type="ARBA" id="ARBA00023012"/>
    </source>
</evidence>
<dbReference type="InterPro" id="IPR005467">
    <property type="entry name" value="His_kinase_dom"/>
</dbReference>
<dbReference type="PRINTS" id="PR00344">
    <property type="entry name" value="BCTRLSENSOR"/>
</dbReference>
<evidence type="ECO:0000256" key="14">
    <source>
        <dbReference type="ARBA" id="ARBA00029881"/>
    </source>
</evidence>
<dbReference type="InterPro" id="IPR003594">
    <property type="entry name" value="HATPase_dom"/>
</dbReference>
<dbReference type="Gene3D" id="1.10.287.130">
    <property type="match status" value="1"/>
</dbReference>
<evidence type="ECO:0000256" key="4">
    <source>
        <dbReference type="ARBA" id="ARBA00022491"/>
    </source>
</evidence>
<keyword evidence="10 20" id="KW-0238">DNA-binding</keyword>
<dbReference type="NCBIfam" id="TIGR01818">
    <property type="entry name" value="ntrC"/>
    <property type="match status" value="1"/>
</dbReference>
<dbReference type="SMART" id="SM00382">
    <property type="entry name" value="AAA"/>
    <property type="match status" value="1"/>
</dbReference>
<dbReference type="InterPro" id="IPR002197">
    <property type="entry name" value="HTH_Fis"/>
</dbReference>
<keyword evidence="9" id="KW-0805">Transcription regulation</keyword>
<dbReference type="FunFam" id="3.40.50.300:FF:000006">
    <property type="entry name" value="DNA-binding transcriptional regulator NtrC"/>
    <property type="match status" value="1"/>
</dbReference>
<accession>A0AA35SYU5</accession>
<dbReference type="Pfam" id="PF00512">
    <property type="entry name" value="HisKA"/>
    <property type="match status" value="1"/>
</dbReference>
<dbReference type="Proteomes" id="UP001174909">
    <property type="component" value="Unassembled WGS sequence"/>
</dbReference>
<dbReference type="GO" id="GO:0043565">
    <property type="term" value="F:sequence-specific DNA binding"/>
    <property type="evidence" value="ECO:0007669"/>
    <property type="project" value="InterPro"/>
</dbReference>
<dbReference type="Gene3D" id="3.40.50.2300">
    <property type="match status" value="1"/>
</dbReference>
<dbReference type="InterPro" id="IPR001789">
    <property type="entry name" value="Sig_transdc_resp-reg_receiver"/>
</dbReference>
<dbReference type="SUPFAM" id="SSF47384">
    <property type="entry name" value="Homodimeric domain of signal transducing histidine kinase"/>
    <property type="match status" value="1"/>
</dbReference>
<dbReference type="PANTHER" id="PTHR32071">
    <property type="entry name" value="TRANSCRIPTIONAL REGULATORY PROTEIN"/>
    <property type="match status" value="1"/>
</dbReference>
<dbReference type="Gene3D" id="3.30.565.10">
    <property type="entry name" value="Histidine kinase-like ATPase, C-terminal domain"/>
    <property type="match status" value="1"/>
</dbReference>
<keyword evidence="8" id="KW-0902">Two-component regulatory system</keyword>
<sequence>MKIGQNANTAVIRAIAHEIKNPLGGLRGAAQLLDRELNDNSEMRDYTQIIVKETDRLCGLVDDMSGPQIPLLLSKINIYEVLEHVCKLALAEGANGLQIVRDYDPSLPTVLGDQKQLIQVFINIARNAMEAIGNSGTITFRTRVQRQVTLRKVRYQNAARIDIEDNGPGIPEDMLDQIFYPMISGKPHGEGLGLSIVHQIILRHGGIVTCESTPGIGRTNYRRIRHGSGMKLASEPVWIIDDDQSIRWVLAQALKKSGIDSRTFCSADAALDSFGEERPKVIVTDIRMQGMDGLLFLDEVQKNIPGLPVIVMTAYSDLDTTVESFQRGAREHLPKPFDIDVAVTLIQRVIDEQQGNFDEASAKKIESTTMIGESAPMQEVFRAIGRLSNSEFNVLITGESGTGKELVARALFENSVRKNQPFVAINAAAIPVDLLESELFGHEKGAFTGANQRRIGRFEQADRGTLFLDEIGDMPHDLQSRLLRVMSEGKFYRVGGVNQISVDVRIIAATNQPLEELVEKHVFRSDLYHRLNVVRIALAPVRERGNDIEKLIHFFLMQAANQLNVEVKSVTQNTMECLTAFSWPGNIREIENFCRSVTIMSPSKILTPRDLPPEIEQCRYSAQNQGANAEWERSLRLAIELLLESDLKKGEGEVRQEIERIMLDTVLKFSDGSRGEAARILGWGRNTITRKIKEL</sequence>
<evidence type="ECO:0000313" key="20">
    <source>
        <dbReference type="EMBL" id="CAI8038353.1"/>
    </source>
</evidence>
<proteinExistence type="predicted"/>
<dbReference type="SUPFAM" id="SSF55874">
    <property type="entry name" value="ATPase domain of HSP90 chaperone/DNA topoisomerase II/histidine kinase"/>
    <property type="match status" value="1"/>
</dbReference>
<organism evidence="20 21">
    <name type="scientific">Geodia barretti</name>
    <name type="common">Barrett's horny sponge</name>
    <dbReference type="NCBI Taxonomy" id="519541"/>
    <lineage>
        <taxon>Eukaryota</taxon>
        <taxon>Metazoa</taxon>
        <taxon>Porifera</taxon>
        <taxon>Demospongiae</taxon>
        <taxon>Heteroscleromorpha</taxon>
        <taxon>Tetractinellida</taxon>
        <taxon>Astrophorina</taxon>
        <taxon>Geodiidae</taxon>
        <taxon>Geodia</taxon>
    </lineage>
</organism>
<dbReference type="Pfam" id="PF00158">
    <property type="entry name" value="Sigma54_activat"/>
    <property type="match status" value="1"/>
</dbReference>
<evidence type="ECO:0000259" key="19">
    <source>
        <dbReference type="PROSITE" id="PS50110"/>
    </source>
</evidence>
<dbReference type="Pfam" id="PF02518">
    <property type="entry name" value="HATPase_c"/>
    <property type="match status" value="1"/>
</dbReference>
<feature type="domain" description="Sigma-54 factor interaction" evidence="17">
    <location>
        <begin position="370"/>
        <end position="599"/>
    </location>
</feature>
<dbReference type="FunFam" id="3.40.50.2300:FF:000018">
    <property type="entry name" value="DNA-binding transcriptional regulator NtrC"/>
    <property type="match status" value="1"/>
</dbReference>
<dbReference type="InterPro" id="IPR002078">
    <property type="entry name" value="Sigma_54_int"/>
</dbReference>
<dbReference type="Pfam" id="PF00072">
    <property type="entry name" value="Response_reg"/>
    <property type="match status" value="1"/>
</dbReference>
<dbReference type="InterPro" id="IPR036097">
    <property type="entry name" value="HisK_dim/P_sf"/>
</dbReference>
<evidence type="ECO:0000256" key="11">
    <source>
        <dbReference type="ARBA" id="ARBA00023159"/>
    </source>
</evidence>
<dbReference type="CDD" id="cd00082">
    <property type="entry name" value="HisKA"/>
    <property type="match status" value="1"/>
</dbReference>
<comment type="subcellular location">
    <subcellularLocation>
        <location evidence="1">Cytoplasm</location>
    </subcellularLocation>
</comment>
<dbReference type="GO" id="GO:0005737">
    <property type="term" value="C:cytoplasm"/>
    <property type="evidence" value="ECO:0007669"/>
    <property type="project" value="UniProtKB-SubCell"/>
</dbReference>
<dbReference type="GO" id="GO:0000155">
    <property type="term" value="F:phosphorelay sensor kinase activity"/>
    <property type="evidence" value="ECO:0007669"/>
    <property type="project" value="InterPro"/>
</dbReference>
<keyword evidence="12" id="KW-0804">Transcription</keyword>
<dbReference type="PROSITE" id="PS50110">
    <property type="entry name" value="RESPONSE_REGULATORY"/>
    <property type="match status" value="1"/>
</dbReference>
<evidence type="ECO:0000259" key="17">
    <source>
        <dbReference type="PROSITE" id="PS50045"/>
    </source>
</evidence>
<dbReference type="GO" id="GO:0005524">
    <property type="term" value="F:ATP binding"/>
    <property type="evidence" value="ECO:0007669"/>
    <property type="project" value="UniProtKB-KW"/>
</dbReference>
<keyword evidence="7" id="KW-0067">ATP-binding</keyword>
<keyword evidence="4" id="KW-0678">Repressor</keyword>
<dbReference type="Gene3D" id="3.40.50.300">
    <property type="entry name" value="P-loop containing nucleotide triphosphate hydrolases"/>
    <property type="match status" value="1"/>
</dbReference>
<reference evidence="20" key="1">
    <citation type="submission" date="2023-03" db="EMBL/GenBank/DDBJ databases">
        <authorList>
            <person name="Steffen K."/>
            <person name="Cardenas P."/>
        </authorList>
    </citation>
    <scope>NUCLEOTIDE SEQUENCE</scope>
</reference>
<gene>
    <name evidence="20" type="ORF">GBAR_LOCUS21386</name>
</gene>
<dbReference type="GO" id="GO:0006355">
    <property type="term" value="P:regulation of DNA-templated transcription"/>
    <property type="evidence" value="ECO:0007669"/>
    <property type="project" value="InterPro"/>
</dbReference>
<keyword evidence="5 16" id="KW-0597">Phosphoprotein</keyword>
<evidence type="ECO:0000256" key="3">
    <source>
        <dbReference type="ARBA" id="ARBA00022490"/>
    </source>
</evidence>
<keyword evidence="13" id="KW-0535">Nitrogen fixation</keyword>
<dbReference type="InterPro" id="IPR010114">
    <property type="entry name" value="Transcript_reg_NtrC"/>
</dbReference>
<dbReference type="NCBIfam" id="NF008293">
    <property type="entry name" value="PRK11073.1"/>
    <property type="match status" value="1"/>
</dbReference>
<dbReference type="InterPro" id="IPR003661">
    <property type="entry name" value="HisK_dim/P_dom"/>
</dbReference>
<evidence type="ECO:0000256" key="10">
    <source>
        <dbReference type="ARBA" id="ARBA00023125"/>
    </source>
</evidence>
<dbReference type="AlphaFoldDB" id="A0AA35SYU5"/>
<keyword evidence="3" id="KW-0963">Cytoplasm</keyword>
<dbReference type="PROSITE" id="PS50045">
    <property type="entry name" value="SIGMA54_INTERACT_4"/>
    <property type="match status" value="1"/>
</dbReference>
<dbReference type="InterPro" id="IPR036890">
    <property type="entry name" value="HATPase_C_sf"/>
</dbReference>
<dbReference type="InterPro" id="IPR009057">
    <property type="entry name" value="Homeodomain-like_sf"/>
</dbReference>
<keyword evidence="11" id="KW-0010">Activator</keyword>
<dbReference type="InterPro" id="IPR004358">
    <property type="entry name" value="Sig_transdc_His_kin-like_C"/>
</dbReference>
<dbReference type="SUPFAM" id="SSF46689">
    <property type="entry name" value="Homeodomain-like"/>
    <property type="match status" value="1"/>
</dbReference>
<dbReference type="EMBL" id="CASHTH010002987">
    <property type="protein sequence ID" value="CAI8038353.1"/>
    <property type="molecule type" value="Genomic_DNA"/>
</dbReference>
<evidence type="ECO:0000259" key="18">
    <source>
        <dbReference type="PROSITE" id="PS50109"/>
    </source>
</evidence>